<comment type="caution">
    <text evidence="2">The sequence shown here is derived from an EMBL/GenBank/DDBJ whole genome shotgun (WGS) entry which is preliminary data.</text>
</comment>
<evidence type="ECO:0000313" key="2">
    <source>
        <dbReference type="EMBL" id="KRL54003.1"/>
    </source>
</evidence>
<reference evidence="2 3" key="1">
    <citation type="journal article" date="2015" name="Genome Announc.">
        <title>Expanding the biotechnology potential of lactobacilli through comparative genomics of 213 strains and associated genera.</title>
        <authorList>
            <person name="Sun Z."/>
            <person name="Harris H.M."/>
            <person name="McCann A."/>
            <person name="Guo C."/>
            <person name="Argimon S."/>
            <person name="Zhang W."/>
            <person name="Yang X."/>
            <person name="Jeffery I.B."/>
            <person name="Cooney J.C."/>
            <person name="Kagawa T.F."/>
            <person name="Liu W."/>
            <person name="Song Y."/>
            <person name="Salvetti E."/>
            <person name="Wrobel A."/>
            <person name="Rasinkangas P."/>
            <person name="Parkhill J."/>
            <person name="Rea M.C."/>
            <person name="O'Sullivan O."/>
            <person name="Ritari J."/>
            <person name="Douillard F.P."/>
            <person name="Paul Ross R."/>
            <person name="Yang R."/>
            <person name="Briner A.E."/>
            <person name="Felis G.E."/>
            <person name="de Vos W.M."/>
            <person name="Barrangou R."/>
            <person name="Klaenhammer T.R."/>
            <person name="Caufield P.W."/>
            <person name="Cui Y."/>
            <person name="Zhang H."/>
            <person name="O'Toole P.W."/>
        </authorList>
    </citation>
    <scope>NUCLEOTIDE SEQUENCE [LARGE SCALE GENOMIC DNA]</scope>
    <source>
        <strain evidence="2 3">DSM 15814</strain>
    </source>
</reference>
<feature type="transmembrane region" description="Helical" evidence="1">
    <location>
        <begin position="6"/>
        <end position="29"/>
    </location>
</feature>
<dbReference type="STRING" id="1114972.FD35_GL000706"/>
<keyword evidence="1" id="KW-0812">Transmembrane</keyword>
<dbReference type="PATRIC" id="fig|1114972.6.peg.707"/>
<name>A0A0R1RJY4_9LACO</name>
<evidence type="ECO:0000256" key="1">
    <source>
        <dbReference type="SAM" id="Phobius"/>
    </source>
</evidence>
<accession>A0A0R1RJY4</accession>
<gene>
    <name evidence="2" type="ORF">FD35_GL000706</name>
</gene>
<keyword evidence="1" id="KW-0472">Membrane</keyword>
<dbReference type="Proteomes" id="UP000051999">
    <property type="component" value="Unassembled WGS sequence"/>
</dbReference>
<dbReference type="EMBL" id="AZFF01000012">
    <property type="protein sequence ID" value="KRL54003.1"/>
    <property type="molecule type" value="Genomic_DNA"/>
</dbReference>
<proteinExistence type="predicted"/>
<sequence length="174" mass="19861">MTDHWLPLLLGFCLEVVLLVALTVTSGIVSQKIAVDTPDSDQINVVKTSRPKIYYGAIATKRDVAEDDGLTDDHQDVVTYRDHSGYVRKLRMDSTEEHGFSFSDLTTTSQSFAVRQSSTVKHPTIELIPYRASTKWNFWTSFEPRKWYRQKSKIIYRVILLTPLNYPGGGKIDF</sequence>
<dbReference type="RefSeq" id="WP_017262369.1">
    <property type="nucleotide sequence ID" value="NZ_AUAW01000013.1"/>
</dbReference>
<organism evidence="2 3">
    <name type="scientific">Furfurilactobacillus rossiae DSM 15814</name>
    <dbReference type="NCBI Taxonomy" id="1114972"/>
    <lineage>
        <taxon>Bacteria</taxon>
        <taxon>Bacillati</taxon>
        <taxon>Bacillota</taxon>
        <taxon>Bacilli</taxon>
        <taxon>Lactobacillales</taxon>
        <taxon>Lactobacillaceae</taxon>
        <taxon>Furfurilactobacillus</taxon>
    </lineage>
</organism>
<dbReference type="AlphaFoldDB" id="A0A0R1RJY4"/>
<evidence type="ECO:0000313" key="3">
    <source>
        <dbReference type="Proteomes" id="UP000051999"/>
    </source>
</evidence>
<keyword evidence="1" id="KW-1133">Transmembrane helix</keyword>
<protein>
    <submittedName>
        <fullName evidence="2">Uncharacterized protein</fullName>
    </submittedName>
</protein>
<keyword evidence="3" id="KW-1185">Reference proteome</keyword>